<name>A0A0A9GRH4_ARUDO</name>
<proteinExistence type="predicted"/>
<reference evidence="1" key="1">
    <citation type="submission" date="2014-09" db="EMBL/GenBank/DDBJ databases">
        <authorList>
            <person name="Magalhaes I.L.F."/>
            <person name="Oliveira U."/>
            <person name="Santos F.R."/>
            <person name="Vidigal T.H.D.A."/>
            <person name="Brescovit A.D."/>
            <person name="Santos A.J."/>
        </authorList>
    </citation>
    <scope>NUCLEOTIDE SEQUENCE</scope>
    <source>
        <tissue evidence="1">Shoot tissue taken approximately 20 cm above the soil surface</tissue>
    </source>
</reference>
<sequence length="40" mass="4674">MNFLWMKTMPRSYQVPHSVVSILSLSVLLHYCTGHPISWI</sequence>
<dbReference type="EMBL" id="GBRH01171877">
    <property type="protein sequence ID" value="JAE26019.1"/>
    <property type="molecule type" value="Transcribed_RNA"/>
</dbReference>
<accession>A0A0A9GRH4</accession>
<reference evidence="1" key="2">
    <citation type="journal article" date="2015" name="Data Brief">
        <title>Shoot transcriptome of the giant reed, Arundo donax.</title>
        <authorList>
            <person name="Barrero R.A."/>
            <person name="Guerrero F.D."/>
            <person name="Moolhuijzen P."/>
            <person name="Goolsby J.A."/>
            <person name="Tidwell J."/>
            <person name="Bellgard S.E."/>
            <person name="Bellgard M.I."/>
        </authorList>
    </citation>
    <scope>NUCLEOTIDE SEQUENCE</scope>
    <source>
        <tissue evidence="1">Shoot tissue taken approximately 20 cm above the soil surface</tissue>
    </source>
</reference>
<evidence type="ECO:0000313" key="1">
    <source>
        <dbReference type="EMBL" id="JAE26019.1"/>
    </source>
</evidence>
<protein>
    <submittedName>
        <fullName evidence="1">Uncharacterized protein</fullName>
    </submittedName>
</protein>
<organism evidence="1">
    <name type="scientific">Arundo donax</name>
    <name type="common">Giant reed</name>
    <name type="synonym">Donax arundinaceus</name>
    <dbReference type="NCBI Taxonomy" id="35708"/>
    <lineage>
        <taxon>Eukaryota</taxon>
        <taxon>Viridiplantae</taxon>
        <taxon>Streptophyta</taxon>
        <taxon>Embryophyta</taxon>
        <taxon>Tracheophyta</taxon>
        <taxon>Spermatophyta</taxon>
        <taxon>Magnoliopsida</taxon>
        <taxon>Liliopsida</taxon>
        <taxon>Poales</taxon>
        <taxon>Poaceae</taxon>
        <taxon>PACMAD clade</taxon>
        <taxon>Arundinoideae</taxon>
        <taxon>Arundineae</taxon>
        <taxon>Arundo</taxon>
    </lineage>
</organism>
<dbReference type="AlphaFoldDB" id="A0A0A9GRH4"/>